<dbReference type="InterPro" id="IPR019734">
    <property type="entry name" value="TPR_rpt"/>
</dbReference>
<name>A0A0F9VRW7_9ZZZZ</name>
<dbReference type="PROSITE" id="PS50005">
    <property type="entry name" value="TPR"/>
    <property type="match status" value="2"/>
</dbReference>
<keyword evidence="1" id="KW-0677">Repeat</keyword>
<dbReference type="InterPro" id="IPR050498">
    <property type="entry name" value="Ycf3"/>
</dbReference>
<protein>
    <recommendedName>
        <fullName evidence="4">Tetratricopeptide repeat protein</fullName>
    </recommendedName>
</protein>
<proteinExistence type="predicted"/>
<dbReference type="AlphaFoldDB" id="A0A0F9VRW7"/>
<dbReference type="SMART" id="SM00028">
    <property type="entry name" value="TPR"/>
    <property type="match status" value="3"/>
</dbReference>
<dbReference type="PANTHER" id="PTHR44858">
    <property type="entry name" value="TETRATRICOPEPTIDE REPEAT PROTEIN 6"/>
    <property type="match status" value="1"/>
</dbReference>
<keyword evidence="2" id="KW-0802">TPR repeat</keyword>
<evidence type="ECO:0000256" key="2">
    <source>
        <dbReference type="ARBA" id="ARBA00022803"/>
    </source>
</evidence>
<dbReference type="EMBL" id="LAZR01000014">
    <property type="protein sequence ID" value="KKO06775.1"/>
    <property type="molecule type" value="Genomic_DNA"/>
</dbReference>
<accession>A0A0F9VRW7</accession>
<gene>
    <name evidence="3" type="ORF">LCGC14_0059580</name>
</gene>
<dbReference type="PANTHER" id="PTHR44858:SF1">
    <property type="entry name" value="UDP-N-ACETYLGLUCOSAMINE--PEPTIDE N-ACETYLGLUCOSAMINYLTRANSFERASE SPINDLY-RELATED"/>
    <property type="match status" value="1"/>
</dbReference>
<evidence type="ECO:0000256" key="1">
    <source>
        <dbReference type="ARBA" id="ARBA00022737"/>
    </source>
</evidence>
<dbReference type="Pfam" id="PF13181">
    <property type="entry name" value="TPR_8"/>
    <property type="match status" value="1"/>
</dbReference>
<reference evidence="3" key="1">
    <citation type="journal article" date="2015" name="Nature">
        <title>Complex archaea that bridge the gap between prokaryotes and eukaryotes.</title>
        <authorList>
            <person name="Spang A."/>
            <person name="Saw J.H."/>
            <person name="Jorgensen S.L."/>
            <person name="Zaremba-Niedzwiedzka K."/>
            <person name="Martijn J."/>
            <person name="Lind A.E."/>
            <person name="van Eijk R."/>
            <person name="Schleper C."/>
            <person name="Guy L."/>
            <person name="Ettema T.J."/>
        </authorList>
    </citation>
    <scope>NUCLEOTIDE SEQUENCE</scope>
</reference>
<dbReference type="SUPFAM" id="SSF48452">
    <property type="entry name" value="TPR-like"/>
    <property type="match status" value="1"/>
</dbReference>
<dbReference type="InterPro" id="IPR011990">
    <property type="entry name" value="TPR-like_helical_dom_sf"/>
</dbReference>
<organism evidence="3">
    <name type="scientific">marine sediment metagenome</name>
    <dbReference type="NCBI Taxonomy" id="412755"/>
    <lineage>
        <taxon>unclassified sequences</taxon>
        <taxon>metagenomes</taxon>
        <taxon>ecological metagenomes</taxon>
    </lineage>
</organism>
<comment type="caution">
    <text evidence="3">The sequence shown here is derived from an EMBL/GenBank/DDBJ whole genome shotgun (WGS) entry which is preliminary data.</text>
</comment>
<dbReference type="Gene3D" id="1.25.40.10">
    <property type="entry name" value="Tetratricopeptide repeat domain"/>
    <property type="match status" value="2"/>
</dbReference>
<evidence type="ECO:0008006" key="4">
    <source>
        <dbReference type="Google" id="ProtNLM"/>
    </source>
</evidence>
<sequence>MTTTFPIRVLTLFSAMATVLASATTHAQPVSPLTIIDGGYAEQCSMAARNPQSASGILITGSRVVISPMQLCTLAIQEGGEAANRAESYNNRGVLHFAAANFDDALADFTEAVHLKDTLTFAHINLGNIFNLREQWAQAISAFDRAIELGIQPRPGRAGGIAESPESRQASEARAVRELARAHFNRGIAHENLEQLRNAYLDYLKASELAPEWEEPRRELERFEVIRE</sequence>
<evidence type="ECO:0000313" key="3">
    <source>
        <dbReference type="EMBL" id="KKO06775.1"/>
    </source>
</evidence>